<proteinExistence type="predicted"/>
<organism evidence="2 3">
    <name type="scientific">Singulisphaera acidiphila (strain ATCC BAA-1392 / DSM 18658 / VKM B-2454 / MOB10)</name>
    <dbReference type="NCBI Taxonomy" id="886293"/>
    <lineage>
        <taxon>Bacteria</taxon>
        <taxon>Pseudomonadati</taxon>
        <taxon>Planctomycetota</taxon>
        <taxon>Planctomycetia</taxon>
        <taxon>Isosphaerales</taxon>
        <taxon>Isosphaeraceae</taxon>
        <taxon>Singulisphaera</taxon>
    </lineage>
</organism>
<dbReference type="InterPro" id="IPR000182">
    <property type="entry name" value="GNAT_dom"/>
</dbReference>
<dbReference type="Pfam" id="PF00583">
    <property type="entry name" value="Acetyltransf_1"/>
    <property type="match status" value="1"/>
</dbReference>
<evidence type="ECO:0000313" key="3">
    <source>
        <dbReference type="Proteomes" id="UP000010798"/>
    </source>
</evidence>
<dbReference type="SUPFAM" id="SSF55729">
    <property type="entry name" value="Acyl-CoA N-acyltransferases (Nat)"/>
    <property type="match status" value="1"/>
</dbReference>
<dbReference type="HOGENOM" id="CLU_115356_0_0_0"/>
<dbReference type="STRING" id="886293.Sinac_5531"/>
<keyword evidence="2" id="KW-0808">Transferase</keyword>
<protein>
    <submittedName>
        <fullName evidence="2">Acetyltransferase</fullName>
    </submittedName>
</protein>
<dbReference type="KEGG" id="saci:Sinac_5531"/>
<dbReference type="OrthoDB" id="9798006at2"/>
<dbReference type="eggNOG" id="COG0456">
    <property type="taxonomic scope" value="Bacteria"/>
</dbReference>
<dbReference type="AlphaFoldDB" id="L0DLW5"/>
<name>L0DLW5_SINAD</name>
<dbReference type="EMBL" id="CP003364">
    <property type="protein sequence ID" value="AGA29671.1"/>
    <property type="molecule type" value="Genomic_DNA"/>
</dbReference>
<feature type="domain" description="N-acetyltransferase" evidence="1">
    <location>
        <begin position="1"/>
        <end position="156"/>
    </location>
</feature>
<sequence length="162" mass="18792">MIRNTDPEDISALIDLAQATNVFKPHEIVALREVFDDYYAKERENGHRCITYSQEDRPLGFAYYAPASMTDRGWYLYWIAVEKGRQVQGIGSALLARVEEDIRQQGGRLLLIETSSLPHYEPTRRFYLKHDYHQASVLADFYADGDDLIVYCKRIEPGRVEE</sequence>
<dbReference type="GO" id="GO:0016747">
    <property type="term" value="F:acyltransferase activity, transferring groups other than amino-acyl groups"/>
    <property type="evidence" value="ECO:0007669"/>
    <property type="project" value="InterPro"/>
</dbReference>
<dbReference type="InterPro" id="IPR016181">
    <property type="entry name" value="Acyl_CoA_acyltransferase"/>
</dbReference>
<reference evidence="2 3" key="1">
    <citation type="submission" date="2012-02" db="EMBL/GenBank/DDBJ databases">
        <title>Complete sequence of chromosome of Singulisphaera acidiphila DSM 18658.</title>
        <authorList>
            <consortium name="US DOE Joint Genome Institute (JGI-PGF)"/>
            <person name="Lucas S."/>
            <person name="Copeland A."/>
            <person name="Lapidus A."/>
            <person name="Glavina del Rio T."/>
            <person name="Dalin E."/>
            <person name="Tice H."/>
            <person name="Bruce D."/>
            <person name="Goodwin L."/>
            <person name="Pitluck S."/>
            <person name="Peters L."/>
            <person name="Ovchinnikova G."/>
            <person name="Chertkov O."/>
            <person name="Kyrpides N."/>
            <person name="Mavromatis K."/>
            <person name="Ivanova N."/>
            <person name="Brettin T."/>
            <person name="Detter J.C."/>
            <person name="Han C."/>
            <person name="Larimer F."/>
            <person name="Land M."/>
            <person name="Hauser L."/>
            <person name="Markowitz V."/>
            <person name="Cheng J.-F."/>
            <person name="Hugenholtz P."/>
            <person name="Woyke T."/>
            <person name="Wu D."/>
            <person name="Tindall B."/>
            <person name="Pomrenke H."/>
            <person name="Brambilla E."/>
            <person name="Klenk H.-P."/>
            <person name="Eisen J.A."/>
        </authorList>
    </citation>
    <scope>NUCLEOTIDE SEQUENCE [LARGE SCALE GENOMIC DNA]</scope>
    <source>
        <strain evidence="3">ATCC BAA-1392 / DSM 18658 / VKM B-2454 / MOB10</strain>
    </source>
</reference>
<accession>L0DLW5</accession>
<evidence type="ECO:0000259" key="1">
    <source>
        <dbReference type="PROSITE" id="PS51186"/>
    </source>
</evidence>
<gene>
    <name evidence="2" type="ordered locus">Sinac_5531</name>
</gene>
<dbReference type="Proteomes" id="UP000010798">
    <property type="component" value="Chromosome"/>
</dbReference>
<dbReference type="Gene3D" id="3.40.630.30">
    <property type="match status" value="1"/>
</dbReference>
<evidence type="ECO:0000313" key="2">
    <source>
        <dbReference type="EMBL" id="AGA29671.1"/>
    </source>
</evidence>
<keyword evidence="3" id="KW-1185">Reference proteome</keyword>
<dbReference type="RefSeq" id="WP_015248771.1">
    <property type="nucleotide sequence ID" value="NC_019892.1"/>
</dbReference>
<dbReference type="PROSITE" id="PS51186">
    <property type="entry name" value="GNAT"/>
    <property type="match status" value="1"/>
</dbReference>
<dbReference type="CDD" id="cd04301">
    <property type="entry name" value="NAT_SF"/>
    <property type="match status" value="1"/>
</dbReference>